<sequence>MNGTIPACEEGWFFYPWKSRLCYDLVKQGRVWLAMKEEIQDIRLAKKEDLEEVLGLLVNAAGWLRSKGMKQWDYYLTDLEGNKDEVIASIENDSTYIVEFDGKAMATLTLESTPNEWDVDIWGEEAGDDVAYLHRLAVHRDFAGKGIGTSLLDWAENAMRTSGEKSIRFDCIADNEGLNRYYQKRYPLKEVIDIHGRHCKYEVPLMKNPV</sequence>
<organism evidence="1 2">
    <name type="scientific">Rossellomorea vietnamensis</name>
    <dbReference type="NCBI Taxonomy" id="218284"/>
    <lineage>
        <taxon>Bacteria</taxon>
        <taxon>Bacillati</taxon>
        <taxon>Bacillota</taxon>
        <taxon>Bacilli</taxon>
        <taxon>Bacillales</taxon>
        <taxon>Bacillaceae</taxon>
        <taxon>Rossellomorea</taxon>
    </lineage>
</organism>
<gene>
    <name evidence="1" type="ORF">N5C46_08780</name>
</gene>
<name>A0ACD4CBR8_9BACI</name>
<reference evidence="1" key="1">
    <citation type="submission" date="2022-09" db="EMBL/GenBank/DDBJ databases">
        <title>Complete genome sequence of Rossellomorea vietnamensis strain RL-WG62, a newly isolated PGPR with the potential for plant salinity stress alleviation.</title>
        <authorList>
            <person name="Ren L."/>
            <person name="Wang G."/>
            <person name="Hu H."/>
        </authorList>
    </citation>
    <scope>NUCLEOTIDE SEQUENCE</scope>
    <source>
        <strain evidence="1">RL-WG62</strain>
    </source>
</reference>
<dbReference type="Proteomes" id="UP001064027">
    <property type="component" value="Chromosome"/>
</dbReference>
<dbReference type="EMBL" id="CP104558">
    <property type="protein sequence ID" value="UXH46124.1"/>
    <property type="molecule type" value="Genomic_DNA"/>
</dbReference>
<protein>
    <submittedName>
        <fullName evidence="1">GNAT family N-acetyltransferase</fullName>
    </submittedName>
</protein>
<keyword evidence="2" id="KW-1185">Reference proteome</keyword>
<evidence type="ECO:0000313" key="2">
    <source>
        <dbReference type="Proteomes" id="UP001064027"/>
    </source>
</evidence>
<proteinExistence type="predicted"/>
<accession>A0ACD4CBR8</accession>
<evidence type="ECO:0000313" key="1">
    <source>
        <dbReference type="EMBL" id="UXH46124.1"/>
    </source>
</evidence>